<gene>
    <name evidence="1" type="ORF">UFOVP455_16</name>
</gene>
<proteinExistence type="predicted"/>
<accession>A0A6J5MCV7</accession>
<reference evidence="1" key="1">
    <citation type="submission" date="2020-04" db="EMBL/GenBank/DDBJ databases">
        <authorList>
            <person name="Chiriac C."/>
            <person name="Salcher M."/>
            <person name="Ghai R."/>
            <person name="Kavagutti S V."/>
        </authorList>
    </citation>
    <scope>NUCLEOTIDE SEQUENCE</scope>
</reference>
<protein>
    <submittedName>
        <fullName evidence="1">Uncharacterized protein</fullName>
    </submittedName>
</protein>
<dbReference type="EMBL" id="LR796427">
    <property type="protein sequence ID" value="CAB4144011.1"/>
    <property type="molecule type" value="Genomic_DNA"/>
</dbReference>
<evidence type="ECO:0000313" key="1">
    <source>
        <dbReference type="EMBL" id="CAB4144011.1"/>
    </source>
</evidence>
<name>A0A6J5MCV7_9CAUD</name>
<organism evidence="1">
    <name type="scientific">uncultured Caudovirales phage</name>
    <dbReference type="NCBI Taxonomy" id="2100421"/>
    <lineage>
        <taxon>Viruses</taxon>
        <taxon>Duplodnaviria</taxon>
        <taxon>Heunggongvirae</taxon>
        <taxon>Uroviricota</taxon>
        <taxon>Caudoviricetes</taxon>
        <taxon>Peduoviridae</taxon>
        <taxon>Maltschvirus</taxon>
        <taxon>Maltschvirus maltsch</taxon>
    </lineage>
</organism>
<sequence>MKIKVGLTFEEFIDVMYLLDQKHFSRGKKHLKLCTGERLKYVGDGVIEVMGYSAVSNFGDYLSDYLTGKNYKPFINYLVVYGKLRNKLRNPAKFNRYS</sequence>